<evidence type="ECO:0000256" key="1">
    <source>
        <dbReference type="SAM" id="MobiDB-lite"/>
    </source>
</evidence>
<dbReference type="AlphaFoldDB" id="A0AAD2FUI4"/>
<dbReference type="EMBL" id="CAKOGP040001839">
    <property type="protein sequence ID" value="CAJ1953782.1"/>
    <property type="molecule type" value="Genomic_DNA"/>
</dbReference>
<keyword evidence="3" id="KW-1185">Reference proteome</keyword>
<feature type="region of interest" description="Disordered" evidence="1">
    <location>
        <begin position="153"/>
        <end position="173"/>
    </location>
</feature>
<feature type="compositionally biased region" description="Basic and acidic residues" evidence="1">
    <location>
        <begin position="1"/>
        <end position="14"/>
    </location>
</feature>
<feature type="compositionally biased region" description="Basic and acidic residues" evidence="1">
    <location>
        <begin position="232"/>
        <end position="241"/>
    </location>
</feature>
<feature type="region of interest" description="Disordered" evidence="1">
    <location>
        <begin position="1"/>
        <end position="46"/>
    </location>
</feature>
<evidence type="ECO:0000313" key="3">
    <source>
        <dbReference type="Proteomes" id="UP001295423"/>
    </source>
</evidence>
<gene>
    <name evidence="2" type="ORF">CYCCA115_LOCUS14384</name>
</gene>
<protein>
    <submittedName>
        <fullName evidence="2">Uncharacterized protein</fullName>
    </submittedName>
</protein>
<evidence type="ECO:0000313" key="2">
    <source>
        <dbReference type="EMBL" id="CAJ1953782.1"/>
    </source>
</evidence>
<accession>A0AAD2FUI4</accession>
<organism evidence="2 3">
    <name type="scientific">Cylindrotheca closterium</name>
    <dbReference type="NCBI Taxonomy" id="2856"/>
    <lineage>
        <taxon>Eukaryota</taxon>
        <taxon>Sar</taxon>
        <taxon>Stramenopiles</taxon>
        <taxon>Ochrophyta</taxon>
        <taxon>Bacillariophyta</taxon>
        <taxon>Bacillariophyceae</taxon>
        <taxon>Bacillariophycidae</taxon>
        <taxon>Bacillariales</taxon>
        <taxon>Bacillariaceae</taxon>
        <taxon>Cylindrotheca</taxon>
    </lineage>
</organism>
<name>A0AAD2FUI4_9STRA</name>
<feature type="region of interest" description="Disordered" evidence="1">
    <location>
        <begin position="204"/>
        <end position="241"/>
    </location>
</feature>
<comment type="caution">
    <text evidence="2">The sequence shown here is derived from an EMBL/GenBank/DDBJ whole genome shotgun (WGS) entry which is preliminary data.</text>
</comment>
<sequence>MSDFRSTHDGKIDSDFDAGLSDGKPTRNPGEAPPDTEGEEEDPKEIWDGTEPAIEDLIHLDNTHCRANFIRPTVETEQDLLVCGKATRRCQEHKDDRKVSRAEPQWLLRVESAHLDKNGESVFHSKQNGLRCSEEKMEARLCLDHVRLLDDDYQQSSGVDESEVESERETDKYQSHMHNIAAEIARLEQEALLTKLKAKQALLEKDAFPAGQPSRKSLQEKEEDPIYAQETDTNRLLENPH</sequence>
<feature type="compositionally biased region" description="Acidic residues" evidence="1">
    <location>
        <begin position="34"/>
        <end position="43"/>
    </location>
</feature>
<dbReference type="Proteomes" id="UP001295423">
    <property type="component" value="Unassembled WGS sequence"/>
</dbReference>
<reference evidence="2" key="1">
    <citation type="submission" date="2023-08" db="EMBL/GenBank/DDBJ databases">
        <authorList>
            <person name="Audoor S."/>
            <person name="Bilcke G."/>
        </authorList>
    </citation>
    <scope>NUCLEOTIDE SEQUENCE</scope>
</reference>
<proteinExistence type="predicted"/>